<evidence type="ECO:0008006" key="10">
    <source>
        <dbReference type="Google" id="ProtNLM"/>
    </source>
</evidence>
<keyword evidence="2" id="KW-0547">Nucleotide-binding</keyword>
<name>A0AAD9I733_9PEZI</name>
<evidence type="ECO:0000256" key="3">
    <source>
        <dbReference type="ARBA" id="ARBA00022801"/>
    </source>
</evidence>
<reference evidence="8" key="1">
    <citation type="journal article" date="2023" name="Mol. Plant Microbe Interact.">
        <title>Elucidating the Obligate Nature and Biological Capacity of an Invasive Fungal Corn Pathogen.</title>
        <authorList>
            <person name="MacCready J.S."/>
            <person name="Roggenkamp E.M."/>
            <person name="Gdanetz K."/>
            <person name="Chilvers M.I."/>
        </authorList>
    </citation>
    <scope>NUCLEOTIDE SEQUENCE</scope>
    <source>
        <strain evidence="8">PM02</strain>
    </source>
</reference>
<organism evidence="8 9">
    <name type="scientific">Phyllachora maydis</name>
    <dbReference type="NCBI Taxonomy" id="1825666"/>
    <lineage>
        <taxon>Eukaryota</taxon>
        <taxon>Fungi</taxon>
        <taxon>Dikarya</taxon>
        <taxon>Ascomycota</taxon>
        <taxon>Pezizomycotina</taxon>
        <taxon>Sordariomycetes</taxon>
        <taxon>Sordariomycetidae</taxon>
        <taxon>Phyllachorales</taxon>
        <taxon>Phyllachoraceae</taxon>
        <taxon>Phyllachora</taxon>
    </lineage>
</organism>
<dbReference type="AlphaFoldDB" id="A0AAD9I733"/>
<dbReference type="SUPFAM" id="SSF142695">
    <property type="entry name" value="RibA-like"/>
    <property type="match status" value="1"/>
</dbReference>
<dbReference type="InterPro" id="IPR000926">
    <property type="entry name" value="RibA"/>
</dbReference>
<accession>A0AAD9I733</accession>
<proteinExistence type="inferred from homology"/>
<feature type="compositionally biased region" description="Low complexity" evidence="5">
    <location>
        <begin position="81"/>
        <end position="105"/>
    </location>
</feature>
<evidence type="ECO:0000256" key="4">
    <source>
        <dbReference type="ARBA" id="ARBA00023134"/>
    </source>
</evidence>
<feature type="region of interest" description="Disordered" evidence="5">
    <location>
        <begin position="34"/>
        <end position="105"/>
    </location>
</feature>
<dbReference type="InterPro" id="IPR036144">
    <property type="entry name" value="RibA-like_sf"/>
</dbReference>
<evidence type="ECO:0000259" key="7">
    <source>
        <dbReference type="Pfam" id="PF12471"/>
    </source>
</evidence>
<dbReference type="PANTHER" id="PTHR47259:SF2">
    <property type="entry name" value="URACIL-REGULATED PROTEIN 1"/>
    <property type="match status" value="1"/>
</dbReference>
<dbReference type="GO" id="GO:0009231">
    <property type="term" value="P:riboflavin biosynthetic process"/>
    <property type="evidence" value="ECO:0007669"/>
    <property type="project" value="InterPro"/>
</dbReference>
<protein>
    <recommendedName>
        <fullName evidence="10">GTP cyclohydrolase II</fullName>
    </recommendedName>
</protein>
<dbReference type="Pfam" id="PF00925">
    <property type="entry name" value="GTP_cyclohydro2"/>
    <property type="match status" value="1"/>
</dbReference>
<sequence length="526" mass="57648">MASSGLVLDEVKKTLEDIARGQAQLLQAFEAMSQRVGDQERPHHTHHDAEGLPPLLPSPAGLGSGFVAHAQQTPPLMPADAETSSPTLPSASAPVPATTPASPDARAGFTSRIILTTYPKQIGIRPLPLHWGHADPVARGPVAVSRAPATIRRRNAIGAHGGSYSVYYALAVASNQLSADHRPDFTNTEPAANIGPFPQWGDARKIVAMDPWGHQTPWLFKDLMDKESVDLRPTIAITKAHMKLPELEDSVRSGRLVPDGKICLNAAGELAVTKFAVEPVWYLPGVAERFGIDEGTLRRSLFEYTGGMYPELITRGDLQVFLPPIGGLTVYCFGDPANMSDPDKQLALRVHDECNGSDVFGSDICTCRPYLIYGIEEAVKEAQNGGSGVVIYFRKEGRALGEVTKYLVYNARKRGQDKASDYFKRTENIAGVRDMRFQALMPDILHWLGITKIDRMLSMSNMKHDAIVGQGIPIHQRVELPEDWIPADSRVEIDAKINAGYFTAGKRMTEDELKAVHGRVWDDIDH</sequence>
<comment type="caution">
    <text evidence="8">The sequence shown here is derived from an EMBL/GenBank/DDBJ whole genome shotgun (WGS) entry which is preliminary data.</text>
</comment>
<gene>
    <name evidence="8" type="ORF">P8C59_006619</name>
</gene>
<dbReference type="NCBIfam" id="NF005536">
    <property type="entry name" value="PRK07198.1"/>
    <property type="match status" value="1"/>
</dbReference>
<dbReference type="GO" id="GO:0005525">
    <property type="term" value="F:GTP binding"/>
    <property type="evidence" value="ECO:0007669"/>
    <property type="project" value="UniProtKB-KW"/>
</dbReference>
<evidence type="ECO:0000313" key="8">
    <source>
        <dbReference type="EMBL" id="KAK2072251.1"/>
    </source>
</evidence>
<feature type="compositionally biased region" description="Basic and acidic residues" evidence="5">
    <location>
        <begin position="37"/>
        <end position="50"/>
    </location>
</feature>
<evidence type="ECO:0000256" key="5">
    <source>
        <dbReference type="SAM" id="MobiDB-lite"/>
    </source>
</evidence>
<keyword evidence="3" id="KW-0378">Hydrolase</keyword>
<evidence type="ECO:0000259" key="6">
    <source>
        <dbReference type="Pfam" id="PF00925"/>
    </source>
</evidence>
<evidence type="ECO:0000313" key="9">
    <source>
        <dbReference type="Proteomes" id="UP001217918"/>
    </source>
</evidence>
<comment type="similarity">
    <text evidence="1">Belongs to the GTP cyclohydrolase II family.</text>
</comment>
<evidence type="ECO:0000256" key="2">
    <source>
        <dbReference type="ARBA" id="ARBA00022741"/>
    </source>
</evidence>
<dbReference type="EMBL" id="JAQQPM010000006">
    <property type="protein sequence ID" value="KAK2072251.1"/>
    <property type="molecule type" value="Genomic_DNA"/>
</dbReference>
<dbReference type="CDD" id="cd00641">
    <property type="entry name" value="GTP_cyclohydro2"/>
    <property type="match status" value="1"/>
</dbReference>
<dbReference type="Gene3D" id="3.40.50.10990">
    <property type="entry name" value="GTP cyclohydrolase II"/>
    <property type="match status" value="1"/>
</dbReference>
<keyword evidence="9" id="KW-1185">Reference proteome</keyword>
<dbReference type="GO" id="GO:0003935">
    <property type="term" value="F:GTP cyclohydrolase II activity"/>
    <property type="evidence" value="ECO:0007669"/>
    <property type="project" value="InterPro"/>
</dbReference>
<dbReference type="InterPro" id="IPR032677">
    <property type="entry name" value="GTP_cyclohydro_II"/>
</dbReference>
<feature type="domain" description="GTP cyclohydrolase II" evidence="6">
    <location>
        <begin position="343"/>
        <end position="478"/>
    </location>
</feature>
<keyword evidence="4" id="KW-0342">GTP-binding</keyword>
<dbReference type="PANTHER" id="PTHR47259">
    <property type="match status" value="1"/>
</dbReference>
<dbReference type="Proteomes" id="UP001217918">
    <property type="component" value="Unassembled WGS sequence"/>
</dbReference>
<feature type="domain" description="GTP cyclohydrolase N-terminal" evidence="7">
    <location>
        <begin position="112"/>
        <end position="303"/>
    </location>
</feature>
<evidence type="ECO:0000256" key="1">
    <source>
        <dbReference type="ARBA" id="ARBA00008131"/>
    </source>
</evidence>
<dbReference type="Pfam" id="PF12471">
    <property type="entry name" value="GTP_CH_N"/>
    <property type="match status" value="1"/>
</dbReference>
<dbReference type="InterPro" id="IPR022163">
    <property type="entry name" value="GTP_CH_N"/>
</dbReference>